<comment type="caution">
    <text evidence="1">The sequence shown here is derived from an EMBL/GenBank/DDBJ whole genome shotgun (WGS) entry which is preliminary data.</text>
</comment>
<evidence type="ECO:0000313" key="1">
    <source>
        <dbReference type="EMBL" id="CAK7925102.1"/>
    </source>
</evidence>
<dbReference type="Proteomes" id="UP001162060">
    <property type="component" value="Unassembled WGS sequence"/>
</dbReference>
<accession>A0AAV1TV39</accession>
<name>A0AAV1TV39_9STRA</name>
<sequence length="362" mass="41409">MRFHSITAVAATVAYLQRPSGVSGFATADVNDPTPALDNHTAVVDKMSLRAPDAINGEERTLKDVMVELVRAVVSCTHPSEFWKTLLNGGKSIAEHEHELFSGPTNRFESPSQLVDDLLQHWWDHGRSIDDLARSLKLSIDTRETVDYFKTGDFRKMEVLEFYISFVNVKKGGKHKLIETLTKNFGDLHLSTLLMNSIRSRNPDTAGRAAQLQQEMMTGWAKRKLTGENLERVLYKADFVRLRDGTEMSQDDFELLQNQIVLNILTEAFGGEEEFAMLASAKLIKSHHPMVGKYLDTLLLRWKMAQIEPDHLFKTKFLVMHPTEGQSRTVAFIRRRYHGFFYRDIYSLPIIVRTQMRHRGIS</sequence>
<evidence type="ECO:0008006" key="3">
    <source>
        <dbReference type="Google" id="ProtNLM"/>
    </source>
</evidence>
<proteinExistence type="predicted"/>
<evidence type="ECO:0000313" key="2">
    <source>
        <dbReference type="Proteomes" id="UP001162060"/>
    </source>
</evidence>
<dbReference type="EMBL" id="CAKLBY020000086">
    <property type="protein sequence ID" value="CAK7925102.1"/>
    <property type="molecule type" value="Genomic_DNA"/>
</dbReference>
<organism evidence="1 2">
    <name type="scientific">Peronospora matthiolae</name>
    <dbReference type="NCBI Taxonomy" id="2874970"/>
    <lineage>
        <taxon>Eukaryota</taxon>
        <taxon>Sar</taxon>
        <taxon>Stramenopiles</taxon>
        <taxon>Oomycota</taxon>
        <taxon>Peronosporomycetes</taxon>
        <taxon>Peronosporales</taxon>
        <taxon>Peronosporaceae</taxon>
        <taxon>Peronospora</taxon>
    </lineage>
</organism>
<dbReference type="AlphaFoldDB" id="A0AAV1TV39"/>
<protein>
    <recommendedName>
        <fullName evidence="3">RxLR effector candidate protein</fullName>
    </recommendedName>
</protein>
<reference evidence="1" key="1">
    <citation type="submission" date="2024-01" db="EMBL/GenBank/DDBJ databases">
        <authorList>
            <person name="Webb A."/>
        </authorList>
    </citation>
    <scope>NUCLEOTIDE SEQUENCE</scope>
    <source>
        <strain evidence="1">Pm1</strain>
    </source>
</reference>
<gene>
    <name evidence="1" type="ORF">PM001_LOCUS10252</name>
</gene>